<evidence type="ECO:0000313" key="2">
    <source>
        <dbReference type="EMBL" id="KAA0678100.1"/>
    </source>
</evidence>
<dbReference type="AlphaFoldDB" id="A0A9W7KR07"/>
<dbReference type="RefSeq" id="WP_149470831.1">
    <property type="nucleotide sequence ID" value="NZ_QOKW01000019.1"/>
</dbReference>
<evidence type="ECO:0000313" key="3">
    <source>
        <dbReference type="Proteomes" id="UP000480854"/>
    </source>
</evidence>
<accession>A0A9W7KR07</accession>
<gene>
    <name evidence="2" type="ORF">DS843_21190</name>
</gene>
<proteinExistence type="predicted"/>
<keyword evidence="1" id="KW-0732">Signal</keyword>
<sequence>MSRYTSMMLVLARAAEQANAAPASTVEVLRALGKVEQKHGIQATLAAALSAYVSTVTTLIANDAMRADQAVTQVAERLQHLTEIRDALAAGKPMPDIRMIGAATVEDDVSAVWGKRQGGTA</sequence>
<feature type="signal peptide" evidence="1">
    <location>
        <begin position="1"/>
        <end position="20"/>
    </location>
</feature>
<keyword evidence="3" id="KW-1185">Reference proteome</keyword>
<name>A0A9W7KR07_9PROT</name>
<feature type="chain" id="PRO_5040793181" evidence="1">
    <location>
        <begin position="21"/>
        <end position="121"/>
    </location>
</feature>
<protein>
    <submittedName>
        <fullName evidence="2">Uncharacterized protein</fullName>
    </submittedName>
</protein>
<evidence type="ECO:0000256" key="1">
    <source>
        <dbReference type="SAM" id="SignalP"/>
    </source>
</evidence>
<reference evidence="2 3" key="1">
    <citation type="submission" date="2018-07" db="EMBL/GenBank/DDBJ databases">
        <title>Genome sequence of Azospirillum sp. ATCC 49961.</title>
        <authorList>
            <person name="Sant'Anna F.H."/>
            <person name="Baldani J.I."/>
            <person name="Zilli J.E."/>
            <person name="Reis V.M."/>
            <person name="Hartmann A."/>
            <person name="Cruz L."/>
            <person name="de Souza E.M."/>
            <person name="de Oliveira Pedrosa F."/>
            <person name="Passaglia L.M.P."/>
        </authorList>
    </citation>
    <scope>NUCLEOTIDE SEQUENCE [LARGE SCALE GENOMIC DNA]</scope>
    <source>
        <strain evidence="2 3">ATCC 49961</strain>
    </source>
</reference>
<organism evidence="2 3">
    <name type="scientific">Roseomonas genomospecies 6</name>
    <dbReference type="NCBI Taxonomy" id="214106"/>
    <lineage>
        <taxon>Bacteria</taxon>
        <taxon>Pseudomonadati</taxon>
        <taxon>Pseudomonadota</taxon>
        <taxon>Alphaproteobacteria</taxon>
        <taxon>Acetobacterales</taxon>
        <taxon>Roseomonadaceae</taxon>
        <taxon>Roseomonas</taxon>
    </lineage>
</organism>
<comment type="caution">
    <text evidence="2">The sequence shown here is derived from an EMBL/GenBank/DDBJ whole genome shotgun (WGS) entry which is preliminary data.</text>
</comment>
<dbReference type="EMBL" id="QOKW01000019">
    <property type="protein sequence ID" value="KAA0678100.1"/>
    <property type="molecule type" value="Genomic_DNA"/>
</dbReference>
<dbReference type="Proteomes" id="UP000480854">
    <property type="component" value="Unassembled WGS sequence"/>
</dbReference>